<comment type="caution">
    <text evidence="2">The sequence shown here is derived from an EMBL/GenBank/DDBJ whole genome shotgun (WGS) entry which is preliminary data.</text>
</comment>
<name>A0A147HTK1_9SPHN</name>
<proteinExistence type="predicted"/>
<organism evidence="2 3">
    <name type="scientific">Sphingomonas endophytica</name>
    <dbReference type="NCBI Taxonomy" id="869719"/>
    <lineage>
        <taxon>Bacteria</taxon>
        <taxon>Pseudomonadati</taxon>
        <taxon>Pseudomonadota</taxon>
        <taxon>Alphaproteobacteria</taxon>
        <taxon>Sphingomonadales</taxon>
        <taxon>Sphingomonadaceae</taxon>
        <taxon>Sphingomonas</taxon>
    </lineage>
</organism>
<evidence type="ECO:0000256" key="1">
    <source>
        <dbReference type="SAM" id="Phobius"/>
    </source>
</evidence>
<keyword evidence="1" id="KW-1133">Transmembrane helix</keyword>
<evidence type="ECO:0000313" key="2">
    <source>
        <dbReference type="EMBL" id="KTT68156.1"/>
    </source>
</evidence>
<protein>
    <submittedName>
        <fullName evidence="2">Uncharacterized protein</fullName>
    </submittedName>
</protein>
<feature type="transmembrane region" description="Helical" evidence="1">
    <location>
        <begin position="87"/>
        <end position="109"/>
    </location>
</feature>
<keyword evidence="3" id="KW-1185">Reference proteome</keyword>
<keyword evidence="1" id="KW-0472">Membrane</keyword>
<gene>
    <name evidence="2" type="ORF">NS334_16320</name>
</gene>
<dbReference type="Proteomes" id="UP000074310">
    <property type="component" value="Unassembled WGS sequence"/>
</dbReference>
<accession>A0A147HTK1</accession>
<sequence length="218" mass="23069">MTDSRSANEVLDTIRVREVVGTLKSREALDRLVDDLTRSGFDRGDIDLMASPMTVMRALGAYYSAPIVAAEHPDAPRRELIKPDDETTATALVFGTLITIGTVGAALPIVASGGALAAAAAAALAGGATAAGLAKIIKNRLVSTGESIDLEDELRMSGLVVLVRVRDPEAEHKAQEIMRRCGAEHVHVHEVELKKTLADVPLSSINPDPWLGDDRSGT</sequence>
<dbReference type="EMBL" id="LDTB01000124">
    <property type="protein sequence ID" value="KTT68156.1"/>
    <property type="molecule type" value="Genomic_DNA"/>
</dbReference>
<dbReference type="OrthoDB" id="8443969at2"/>
<evidence type="ECO:0000313" key="3">
    <source>
        <dbReference type="Proteomes" id="UP000074310"/>
    </source>
</evidence>
<keyword evidence="1" id="KW-0812">Transmembrane</keyword>
<dbReference type="AlphaFoldDB" id="A0A147HTK1"/>
<reference evidence="2 3" key="1">
    <citation type="journal article" date="2016" name="Front. Microbiol.">
        <title>Genomic Resource of Rice Seed Associated Bacteria.</title>
        <authorList>
            <person name="Midha S."/>
            <person name="Bansal K."/>
            <person name="Sharma S."/>
            <person name="Kumar N."/>
            <person name="Patil P.P."/>
            <person name="Chaudhry V."/>
            <person name="Patil P.B."/>
        </authorList>
    </citation>
    <scope>NUCLEOTIDE SEQUENCE [LARGE SCALE GENOMIC DNA]</scope>
    <source>
        <strain evidence="2 3">NS334</strain>
    </source>
</reference>
<feature type="transmembrane region" description="Helical" evidence="1">
    <location>
        <begin position="115"/>
        <end position="134"/>
    </location>
</feature>
<dbReference type="PATRIC" id="fig|869719.3.peg.569"/>